<evidence type="ECO:0000313" key="1">
    <source>
        <dbReference type="EMBL" id="PNU21350.1"/>
    </source>
</evidence>
<dbReference type="Proteomes" id="UP000236340">
    <property type="component" value="Unassembled WGS sequence"/>
</dbReference>
<evidence type="ECO:0008006" key="3">
    <source>
        <dbReference type="Google" id="ProtNLM"/>
    </source>
</evidence>
<reference evidence="1 2" key="1">
    <citation type="journal article" date="2018" name="Genome Announc.">
        <title>Genome Sequence of Geothermobacter sp. HR-1 Iron Reducer from the Loihi Seamount.</title>
        <authorList>
            <person name="Smith H."/>
            <person name="Abuyen K."/>
            <person name="Tremblay J."/>
            <person name="Savalia P."/>
            <person name="Perez-Rodriguez I."/>
            <person name="Emerson D."/>
            <person name="Tully B."/>
            <person name="Amend J."/>
        </authorList>
    </citation>
    <scope>NUCLEOTIDE SEQUENCE [LARGE SCALE GENOMIC DNA]</scope>
    <source>
        <strain evidence="1 2">HR-1</strain>
    </source>
</reference>
<dbReference type="InterPro" id="IPR008949">
    <property type="entry name" value="Isoprenoid_synthase_dom_sf"/>
</dbReference>
<evidence type="ECO:0000313" key="2">
    <source>
        <dbReference type="Proteomes" id="UP000236340"/>
    </source>
</evidence>
<accession>A0A2K2HDJ1</accession>
<organism evidence="1 2">
    <name type="scientific">Geothermobacter hydrogeniphilus</name>
    <dbReference type="NCBI Taxonomy" id="1969733"/>
    <lineage>
        <taxon>Bacteria</taxon>
        <taxon>Pseudomonadati</taxon>
        <taxon>Thermodesulfobacteriota</taxon>
        <taxon>Desulfuromonadia</taxon>
        <taxon>Desulfuromonadales</taxon>
        <taxon>Geothermobacteraceae</taxon>
        <taxon>Geothermobacter</taxon>
    </lineage>
</organism>
<comment type="caution">
    <text evidence="1">The sequence shown here is derived from an EMBL/GenBank/DDBJ whole genome shotgun (WGS) entry which is preliminary data.</text>
</comment>
<dbReference type="SUPFAM" id="SSF48576">
    <property type="entry name" value="Terpenoid synthases"/>
    <property type="match status" value="1"/>
</dbReference>
<dbReference type="InterPro" id="IPR033749">
    <property type="entry name" value="Polyprenyl_synt_CS"/>
</dbReference>
<name>A0A2K2HDJ1_9BACT</name>
<dbReference type="OrthoDB" id="5401261at2"/>
<sequence length="346" mass="39465">MTLLNLRHLLPSVREHREVEKKVLLLLEETLEQGYLKPTRLPINPLRYAQRNVFSILFLAIYQAIGIPAERRLLYGVINHAIRGIVTGTDNLLDDEYKEMLPLKFPEQATRFKSVMHILLFDRFLFRVMDEAVLLGMLETEQRQLVQQKIFQAMVPIGGEEATEEGGVHDILSPEAILESVHVHKGGNLLQLAFVAPRMIEKDCFSALEEADQGIFRIGMALQVIDDLTDFYQDIADRRHNYLVSSVRFEGTAVEQQRLEELLTGAEGTQPVEGIFRESVERVMHRAVGEALAGFTQLEKAGFWLGNRDALRLIRYLFRLRGVGQLLSLWPADNRFVMTLEAGDDP</sequence>
<gene>
    <name evidence="1" type="ORF">C2E25_02000</name>
</gene>
<dbReference type="AlphaFoldDB" id="A0A2K2HDJ1"/>
<dbReference type="PROSITE" id="PS00444">
    <property type="entry name" value="POLYPRENYL_SYNTHASE_2"/>
    <property type="match status" value="1"/>
</dbReference>
<dbReference type="RefSeq" id="WP_103114121.1">
    <property type="nucleotide sequence ID" value="NZ_PPFX01000003.1"/>
</dbReference>
<protein>
    <recommendedName>
        <fullName evidence="3">Geranylgeranyl pyrophosphate synthase</fullName>
    </recommendedName>
</protein>
<dbReference type="Gene3D" id="1.10.600.10">
    <property type="entry name" value="Farnesyl Diphosphate Synthase"/>
    <property type="match status" value="1"/>
</dbReference>
<proteinExistence type="predicted"/>
<dbReference type="EMBL" id="PPFX01000003">
    <property type="protein sequence ID" value="PNU21350.1"/>
    <property type="molecule type" value="Genomic_DNA"/>
</dbReference>